<name>G7LJM7_MEDTR</name>
<reference evidence="2 5" key="1">
    <citation type="journal article" date="2011" name="Nature">
        <title>The Medicago genome provides insight into the evolution of rhizobial symbioses.</title>
        <authorList>
            <person name="Young N.D."/>
            <person name="Debelle F."/>
            <person name="Oldroyd G.E."/>
            <person name="Geurts R."/>
            <person name="Cannon S.B."/>
            <person name="Udvardi M.K."/>
            <person name="Benedito V.A."/>
            <person name="Mayer K.F."/>
            <person name="Gouzy J."/>
            <person name="Schoof H."/>
            <person name="Van de Peer Y."/>
            <person name="Proost S."/>
            <person name="Cook D.R."/>
            <person name="Meyers B.C."/>
            <person name="Spannagl M."/>
            <person name="Cheung F."/>
            <person name="De Mita S."/>
            <person name="Krishnakumar V."/>
            <person name="Gundlach H."/>
            <person name="Zhou S."/>
            <person name="Mudge J."/>
            <person name="Bharti A.K."/>
            <person name="Murray J.D."/>
            <person name="Naoumkina M.A."/>
            <person name="Rosen B."/>
            <person name="Silverstein K.A."/>
            <person name="Tang H."/>
            <person name="Rombauts S."/>
            <person name="Zhao P.X."/>
            <person name="Zhou P."/>
            <person name="Barbe V."/>
            <person name="Bardou P."/>
            <person name="Bechner M."/>
            <person name="Bellec A."/>
            <person name="Berger A."/>
            <person name="Berges H."/>
            <person name="Bidwell S."/>
            <person name="Bisseling T."/>
            <person name="Choisne N."/>
            <person name="Couloux A."/>
            <person name="Denny R."/>
            <person name="Deshpande S."/>
            <person name="Dai X."/>
            <person name="Doyle J.J."/>
            <person name="Dudez A.M."/>
            <person name="Farmer A.D."/>
            <person name="Fouteau S."/>
            <person name="Franken C."/>
            <person name="Gibelin C."/>
            <person name="Gish J."/>
            <person name="Goldstein S."/>
            <person name="Gonzalez A.J."/>
            <person name="Green P.J."/>
            <person name="Hallab A."/>
            <person name="Hartog M."/>
            <person name="Hua A."/>
            <person name="Humphray S.J."/>
            <person name="Jeong D.H."/>
            <person name="Jing Y."/>
            <person name="Jocker A."/>
            <person name="Kenton S.M."/>
            <person name="Kim D.J."/>
            <person name="Klee K."/>
            <person name="Lai H."/>
            <person name="Lang C."/>
            <person name="Lin S."/>
            <person name="Macmil S.L."/>
            <person name="Magdelenat G."/>
            <person name="Matthews L."/>
            <person name="McCorrison J."/>
            <person name="Monaghan E.L."/>
            <person name="Mun J.H."/>
            <person name="Najar F.Z."/>
            <person name="Nicholson C."/>
            <person name="Noirot C."/>
            <person name="O'Bleness M."/>
            <person name="Paule C.R."/>
            <person name="Poulain J."/>
            <person name="Prion F."/>
            <person name="Qin B."/>
            <person name="Qu C."/>
            <person name="Retzel E.F."/>
            <person name="Riddle C."/>
            <person name="Sallet E."/>
            <person name="Samain S."/>
            <person name="Samson N."/>
            <person name="Sanders I."/>
            <person name="Saurat O."/>
            <person name="Scarpelli C."/>
            <person name="Schiex T."/>
            <person name="Segurens B."/>
            <person name="Severin A.J."/>
            <person name="Sherrier D.J."/>
            <person name="Shi R."/>
            <person name="Sims S."/>
            <person name="Singer S.R."/>
            <person name="Sinharoy S."/>
            <person name="Sterck L."/>
            <person name="Viollet A."/>
            <person name="Wang B.B."/>
            <person name="Wang K."/>
            <person name="Wang M."/>
            <person name="Wang X."/>
            <person name="Warfsmann J."/>
            <person name="Weissenbach J."/>
            <person name="White D.D."/>
            <person name="White J.D."/>
            <person name="Wiley G.B."/>
            <person name="Wincker P."/>
            <person name="Xing Y."/>
            <person name="Yang L."/>
            <person name="Yao Z."/>
            <person name="Ying F."/>
            <person name="Zhai J."/>
            <person name="Zhou L."/>
            <person name="Zuber A."/>
            <person name="Denarie J."/>
            <person name="Dixon R.A."/>
            <person name="May G.D."/>
            <person name="Schwartz D.C."/>
            <person name="Rogers J."/>
            <person name="Quetier F."/>
            <person name="Town C.D."/>
            <person name="Roe B.A."/>
        </authorList>
    </citation>
    <scope>NUCLEOTIDE SEQUENCE [LARGE SCALE GENOMIC DNA]</scope>
    <source>
        <strain evidence="2">A17</strain>
        <strain evidence="4 5">cv. Jemalong A17</strain>
    </source>
</reference>
<dbReference type="InterPro" id="IPR056592">
    <property type="entry name" value="Beta-prop_At3g26010-like"/>
</dbReference>
<dbReference type="Pfam" id="PF24750">
    <property type="entry name" value="b-prop_At3g26010-like"/>
    <property type="match status" value="1"/>
</dbReference>
<dbReference type="HOGENOM" id="CLU_036673_0_0_1"/>
<dbReference type="OMA" id="MDSSYHD"/>
<gene>
    <name evidence="2" type="ordered locus">MTR_8g102000</name>
    <name evidence="3" type="ORF">MtrunA17_Chr8g0389461</name>
</gene>
<dbReference type="GO" id="GO:0004842">
    <property type="term" value="F:ubiquitin-protein transferase activity"/>
    <property type="evidence" value="ECO:0000318"/>
    <property type="project" value="GO_Central"/>
</dbReference>
<organism evidence="2 5">
    <name type="scientific">Medicago truncatula</name>
    <name type="common">Barrel medic</name>
    <name type="synonym">Medicago tribuloides</name>
    <dbReference type="NCBI Taxonomy" id="3880"/>
    <lineage>
        <taxon>Eukaryota</taxon>
        <taxon>Viridiplantae</taxon>
        <taxon>Streptophyta</taxon>
        <taxon>Embryophyta</taxon>
        <taxon>Tracheophyta</taxon>
        <taxon>Spermatophyta</taxon>
        <taxon>Magnoliopsida</taxon>
        <taxon>eudicotyledons</taxon>
        <taxon>Gunneridae</taxon>
        <taxon>Pentapetalae</taxon>
        <taxon>rosids</taxon>
        <taxon>fabids</taxon>
        <taxon>Fabales</taxon>
        <taxon>Fabaceae</taxon>
        <taxon>Papilionoideae</taxon>
        <taxon>50 kb inversion clade</taxon>
        <taxon>NPAAA clade</taxon>
        <taxon>Hologalegina</taxon>
        <taxon>IRL clade</taxon>
        <taxon>Trifolieae</taxon>
        <taxon>Medicago</taxon>
    </lineage>
</organism>
<dbReference type="AlphaFoldDB" id="G7LJM7"/>
<dbReference type="Gramene" id="rna50184">
    <property type="protein sequence ID" value="RHN43580.1"/>
    <property type="gene ID" value="gene50184"/>
</dbReference>
<dbReference type="SMART" id="SM00256">
    <property type="entry name" value="FBOX"/>
    <property type="match status" value="1"/>
</dbReference>
<evidence type="ECO:0000313" key="2">
    <source>
        <dbReference type="EMBL" id="AET05140.1"/>
    </source>
</evidence>
<dbReference type="EnsemblPlants" id="AET05140">
    <property type="protein sequence ID" value="AET05140"/>
    <property type="gene ID" value="MTR_8g102000"/>
</dbReference>
<dbReference type="EMBL" id="PSQE01000008">
    <property type="protein sequence ID" value="RHN43580.1"/>
    <property type="molecule type" value="Genomic_DNA"/>
</dbReference>
<reference evidence="2 5" key="2">
    <citation type="journal article" date="2014" name="BMC Genomics">
        <title>An improved genome release (version Mt4.0) for the model legume Medicago truncatula.</title>
        <authorList>
            <person name="Tang H."/>
            <person name="Krishnakumar V."/>
            <person name="Bidwell S."/>
            <person name="Rosen B."/>
            <person name="Chan A."/>
            <person name="Zhou S."/>
            <person name="Gentzbittel L."/>
            <person name="Childs K.L."/>
            <person name="Yandell M."/>
            <person name="Gundlach H."/>
            <person name="Mayer K.F."/>
            <person name="Schwartz D.C."/>
            <person name="Town C.D."/>
        </authorList>
    </citation>
    <scope>GENOME REANNOTATION</scope>
    <source>
        <strain evidence="4 5">cv. Jemalong A17</strain>
    </source>
</reference>
<dbReference type="PANTHER" id="PTHR35546:SF130">
    <property type="entry name" value="EXPRESSED PROTEIN"/>
    <property type="match status" value="1"/>
</dbReference>
<dbReference type="SUPFAM" id="SSF81383">
    <property type="entry name" value="F-box domain"/>
    <property type="match status" value="1"/>
</dbReference>
<proteinExistence type="predicted"/>
<dbReference type="PaxDb" id="3880-AET05140"/>
<dbReference type="Proteomes" id="UP000002051">
    <property type="component" value="Chromosome 8"/>
</dbReference>
<dbReference type="Proteomes" id="UP000265566">
    <property type="component" value="Chromosome 8"/>
</dbReference>
<dbReference type="STRING" id="3880.G7LJM7"/>
<keyword evidence="5" id="KW-1185">Reference proteome</keyword>
<dbReference type="Gene3D" id="1.20.1280.50">
    <property type="match status" value="1"/>
</dbReference>
<evidence type="ECO:0000313" key="4">
    <source>
        <dbReference type="EnsemblPlants" id="AET05140"/>
    </source>
</evidence>
<sequence length="399" mass="45870">MAHYISSPKLCSRFESKNKLSSRCYIDYLSDDLLGQIFTRVPSRSTVACKCVSKRWLSLISNTDFIKQFTSHQHSLFKSMLIFVTPRELMLAFWDQSQHNQSLEIPISFPPDMLIKGKGSSICGCSNGLFLCCNNRYTYGSGYYVYDPLVKGRIDIPDPSPPLTCIENLYAVGFVCKPKQKVTARRSNKHNFRVVIIKSFLVRVSEIKVDVFSSKTGQWNHIVMKIPKGFAFAPHWLLSFSYCGKLYFMGRANIFVFDPYSRKRYTINYPSEADAMNIVSCGFLGISCSRLRIADIRQHDLRVWEHVEKNQWDLLHCIDISTKLPQKFCVNYYKRVAGFHPFDGDIVYLHSYAEGIFVCYLGTRKFEAVPGYEKADISPFQLEISDLLLPQESRAITIN</sequence>
<dbReference type="Pfam" id="PF00646">
    <property type="entry name" value="F-box"/>
    <property type="match status" value="1"/>
</dbReference>
<reference evidence="4" key="3">
    <citation type="submission" date="2015-04" db="UniProtKB">
        <authorList>
            <consortium name="EnsemblPlants"/>
        </authorList>
    </citation>
    <scope>IDENTIFICATION</scope>
    <source>
        <strain evidence="4">cv. Jemalong A17</strain>
    </source>
</reference>
<reference evidence="3" key="4">
    <citation type="journal article" date="2018" name="Nat. Plants">
        <title>Whole-genome landscape of Medicago truncatula symbiotic genes.</title>
        <authorList>
            <person name="Pecrix Y."/>
            <person name="Gamas P."/>
            <person name="Carrere S."/>
        </authorList>
    </citation>
    <scope>NUCLEOTIDE SEQUENCE</scope>
    <source>
        <tissue evidence="3">Leaves</tissue>
    </source>
</reference>
<protein>
    <submittedName>
        <fullName evidence="2">F-box protein</fullName>
    </submittedName>
    <submittedName>
        <fullName evidence="3">Putative F-box domain-containing protein</fullName>
    </submittedName>
</protein>
<dbReference type="InterPro" id="IPR001810">
    <property type="entry name" value="F-box_dom"/>
</dbReference>
<dbReference type="GO" id="GO:0031146">
    <property type="term" value="P:SCF-dependent proteasomal ubiquitin-dependent protein catabolic process"/>
    <property type="evidence" value="ECO:0000318"/>
    <property type="project" value="GO_Central"/>
</dbReference>
<evidence type="ECO:0000313" key="3">
    <source>
        <dbReference type="EMBL" id="RHN43580.1"/>
    </source>
</evidence>
<dbReference type="PANTHER" id="PTHR35546">
    <property type="entry name" value="F-BOX PROTEIN INTERACTION DOMAIN PROTEIN-RELATED"/>
    <property type="match status" value="1"/>
</dbReference>
<dbReference type="InterPro" id="IPR055290">
    <property type="entry name" value="At3g26010-like"/>
</dbReference>
<dbReference type="eggNOG" id="ENOG502S4VR">
    <property type="taxonomic scope" value="Eukaryota"/>
</dbReference>
<evidence type="ECO:0000313" key="5">
    <source>
        <dbReference type="Proteomes" id="UP000002051"/>
    </source>
</evidence>
<feature type="domain" description="F-box" evidence="1">
    <location>
        <begin position="29"/>
        <end position="69"/>
    </location>
</feature>
<evidence type="ECO:0000259" key="1">
    <source>
        <dbReference type="SMART" id="SM00256"/>
    </source>
</evidence>
<dbReference type="InterPro" id="IPR036047">
    <property type="entry name" value="F-box-like_dom_sf"/>
</dbReference>
<dbReference type="EMBL" id="CM001224">
    <property type="protein sequence ID" value="AET05140.1"/>
    <property type="molecule type" value="Genomic_DNA"/>
</dbReference>
<accession>G7LJM7</accession>